<comment type="caution">
    <text evidence="2">The sequence shown here is derived from an EMBL/GenBank/DDBJ whole genome shotgun (WGS) entry which is preliminary data.</text>
</comment>
<dbReference type="SUPFAM" id="SSF54427">
    <property type="entry name" value="NTF2-like"/>
    <property type="match status" value="1"/>
</dbReference>
<feature type="domain" description="DUF4440" evidence="1">
    <location>
        <begin position="8"/>
        <end position="115"/>
    </location>
</feature>
<dbReference type="Gene3D" id="3.10.450.50">
    <property type="match status" value="1"/>
</dbReference>
<dbReference type="PATRIC" id="fig|1423803.3.peg.2041"/>
<dbReference type="AlphaFoldDB" id="A0A0R2DE62"/>
<dbReference type="InterPro" id="IPR027843">
    <property type="entry name" value="DUF4440"/>
</dbReference>
<dbReference type="EMBL" id="AYZH01000008">
    <property type="protein sequence ID" value="KRN02303.1"/>
    <property type="molecule type" value="Genomic_DNA"/>
</dbReference>
<dbReference type="STRING" id="1423803.FD13_GL001982"/>
<sequence>MGQMETMILQLYRDYNAAMAVDDVRVLDKLLATDFTLTHMTGYVQPRQEWLAEMSAGTMRYFTSVEERVTVTKTATGWQVVGDNQVAASIHGSGRHTWPLRTVLTIERQTGPWKIQRAVVTMY</sequence>
<dbReference type="InterPro" id="IPR032710">
    <property type="entry name" value="NTF2-like_dom_sf"/>
</dbReference>
<keyword evidence="3" id="KW-1185">Reference proteome</keyword>
<evidence type="ECO:0000259" key="1">
    <source>
        <dbReference type="Pfam" id="PF14534"/>
    </source>
</evidence>
<reference evidence="2 3" key="1">
    <citation type="journal article" date="2015" name="Genome Announc.">
        <title>Expanding the biotechnology potential of lactobacilli through comparative genomics of 213 strains and associated genera.</title>
        <authorList>
            <person name="Sun Z."/>
            <person name="Harris H.M."/>
            <person name="McCann A."/>
            <person name="Guo C."/>
            <person name="Argimon S."/>
            <person name="Zhang W."/>
            <person name="Yang X."/>
            <person name="Jeffery I.B."/>
            <person name="Cooney J.C."/>
            <person name="Kagawa T.F."/>
            <person name="Liu W."/>
            <person name="Song Y."/>
            <person name="Salvetti E."/>
            <person name="Wrobel A."/>
            <person name="Rasinkangas P."/>
            <person name="Parkhill J."/>
            <person name="Rea M.C."/>
            <person name="O'Sullivan O."/>
            <person name="Ritari J."/>
            <person name="Douillard F.P."/>
            <person name="Paul Ross R."/>
            <person name="Yang R."/>
            <person name="Briner A.E."/>
            <person name="Felis G.E."/>
            <person name="de Vos W.M."/>
            <person name="Barrangou R."/>
            <person name="Klaenhammer T.R."/>
            <person name="Caufield P.W."/>
            <person name="Cui Y."/>
            <person name="Zhang H."/>
            <person name="O'Toole P.W."/>
        </authorList>
    </citation>
    <scope>NUCLEOTIDE SEQUENCE [LARGE SCALE GENOMIC DNA]</scope>
    <source>
        <strain evidence="2 3">DSM 21775</strain>
    </source>
</reference>
<name>A0A0R2DE62_9LACO</name>
<organism evidence="2 3">
    <name type="scientific">Levilactobacillus senmaizukei DSM 21775 = NBRC 103853</name>
    <dbReference type="NCBI Taxonomy" id="1423803"/>
    <lineage>
        <taxon>Bacteria</taxon>
        <taxon>Bacillati</taxon>
        <taxon>Bacillota</taxon>
        <taxon>Bacilli</taxon>
        <taxon>Lactobacillales</taxon>
        <taxon>Lactobacillaceae</taxon>
        <taxon>Levilactobacillus</taxon>
    </lineage>
</organism>
<accession>A0A0R2DE62</accession>
<dbReference type="Pfam" id="PF14534">
    <property type="entry name" value="DUF4440"/>
    <property type="match status" value="1"/>
</dbReference>
<dbReference type="Proteomes" id="UP000051589">
    <property type="component" value="Unassembled WGS sequence"/>
</dbReference>
<proteinExistence type="predicted"/>
<evidence type="ECO:0000313" key="3">
    <source>
        <dbReference type="Proteomes" id="UP000051589"/>
    </source>
</evidence>
<gene>
    <name evidence="2" type="ORF">FD13_GL001982</name>
</gene>
<protein>
    <recommendedName>
        <fullName evidence="1">DUF4440 domain-containing protein</fullName>
    </recommendedName>
</protein>
<evidence type="ECO:0000313" key="2">
    <source>
        <dbReference type="EMBL" id="KRN02303.1"/>
    </source>
</evidence>